<evidence type="ECO:0000256" key="1">
    <source>
        <dbReference type="SAM" id="MobiDB-lite"/>
    </source>
</evidence>
<dbReference type="SMART" id="SM00710">
    <property type="entry name" value="PbH1"/>
    <property type="match status" value="9"/>
</dbReference>
<feature type="region of interest" description="Disordered" evidence="1">
    <location>
        <begin position="451"/>
        <end position="471"/>
    </location>
</feature>
<dbReference type="PANTHER" id="PTHR48125">
    <property type="entry name" value="LP07818P1"/>
    <property type="match status" value="1"/>
</dbReference>
<feature type="compositionally biased region" description="Polar residues" evidence="1">
    <location>
        <begin position="1648"/>
        <end position="1669"/>
    </location>
</feature>
<feature type="compositionally biased region" description="Acidic residues" evidence="1">
    <location>
        <begin position="321"/>
        <end position="331"/>
    </location>
</feature>
<dbReference type="InterPro" id="IPR012334">
    <property type="entry name" value="Pectin_lyas_fold"/>
</dbReference>
<evidence type="ECO:0000313" key="3">
    <source>
        <dbReference type="EMBL" id="CUE73007.1"/>
    </source>
</evidence>
<feature type="region of interest" description="Disordered" evidence="1">
    <location>
        <begin position="1591"/>
        <end position="1615"/>
    </location>
</feature>
<dbReference type="EMBL" id="CYKH01000142">
    <property type="protein sequence ID" value="CUE73007.1"/>
    <property type="molecule type" value="Genomic_DNA"/>
</dbReference>
<dbReference type="PANTHER" id="PTHR48125:SF12">
    <property type="entry name" value="AT HOOK TRANSCRIPTION FACTOR FAMILY-RELATED"/>
    <property type="match status" value="1"/>
</dbReference>
<reference evidence="4" key="1">
    <citation type="submission" date="2015-09" db="EMBL/GenBank/DDBJ databases">
        <authorList>
            <consortium name="Pathogen Informatics"/>
        </authorList>
    </citation>
    <scope>NUCLEOTIDE SEQUENCE [LARGE SCALE GENOMIC DNA]</scope>
    <source>
        <strain evidence="4">Lake Konstanz</strain>
    </source>
</reference>
<feature type="region of interest" description="Disordered" evidence="1">
    <location>
        <begin position="1648"/>
        <end position="1725"/>
    </location>
</feature>
<feature type="domain" description="Right handed beta helix" evidence="2">
    <location>
        <begin position="1209"/>
        <end position="1354"/>
    </location>
</feature>
<gene>
    <name evidence="3" type="ORF">BSAL_54720</name>
</gene>
<evidence type="ECO:0000259" key="2">
    <source>
        <dbReference type="Pfam" id="PF13229"/>
    </source>
</evidence>
<feature type="compositionally biased region" description="Low complexity" evidence="1">
    <location>
        <begin position="95"/>
        <end position="111"/>
    </location>
</feature>
<feature type="compositionally biased region" description="Low complexity" evidence="1">
    <location>
        <begin position="873"/>
        <end position="882"/>
    </location>
</feature>
<evidence type="ECO:0000313" key="4">
    <source>
        <dbReference type="Proteomes" id="UP000051952"/>
    </source>
</evidence>
<dbReference type="Pfam" id="PF13229">
    <property type="entry name" value="Beta_helix"/>
    <property type="match status" value="2"/>
</dbReference>
<feature type="domain" description="Right handed beta helix" evidence="2">
    <location>
        <begin position="1047"/>
        <end position="1189"/>
    </location>
</feature>
<dbReference type="InterPro" id="IPR011050">
    <property type="entry name" value="Pectin_lyase_fold/virulence"/>
</dbReference>
<protein>
    <recommendedName>
        <fullName evidence="2">Right handed beta helix domain-containing protein</fullName>
    </recommendedName>
</protein>
<proteinExistence type="predicted"/>
<accession>A0A0S4IMD9</accession>
<feature type="non-terminal residue" evidence="3">
    <location>
        <position position="1"/>
    </location>
</feature>
<feature type="region of interest" description="Disordered" evidence="1">
    <location>
        <begin position="95"/>
        <end position="116"/>
    </location>
</feature>
<feature type="compositionally biased region" description="Polar residues" evidence="1">
    <location>
        <begin position="1520"/>
        <end position="1542"/>
    </location>
</feature>
<keyword evidence="4" id="KW-1185">Reference proteome</keyword>
<feature type="region of interest" description="Disordered" evidence="1">
    <location>
        <begin position="1497"/>
        <end position="1555"/>
    </location>
</feature>
<feature type="region of interest" description="Disordered" evidence="1">
    <location>
        <begin position="321"/>
        <end position="388"/>
    </location>
</feature>
<dbReference type="SUPFAM" id="SSF51126">
    <property type="entry name" value="Pectin lyase-like"/>
    <property type="match status" value="2"/>
</dbReference>
<dbReference type="VEuPathDB" id="TriTrypDB:BSAL_54720"/>
<feature type="region of interest" description="Disordered" evidence="1">
    <location>
        <begin position="202"/>
        <end position="257"/>
    </location>
</feature>
<name>A0A0S4IMD9_BODSA</name>
<feature type="region of interest" description="Disordered" evidence="1">
    <location>
        <begin position="841"/>
        <end position="897"/>
    </location>
</feature>
<dbReference type="Gene3D" id="2.160.20.10">
    <property type="entry name" value="Single-stranded right-handed beta-helix, Pectin lyase-like"/>
    <property type="match status" value="1"/>
</dbReference>
<feature type="compositionally biased region" description="Low complexity" evidence="1">
    <location>
        <begin position="336"/>
        <end position="377"/>
    </location>
</feature>
<dbReference type="InterPro" id="IPR039448">
    <property type="entry name" value="Beta_helix"/>
</dbReference>
<dbReference type="Proteomes" id="UP000051952">
    <property type="component" value="Unassembled WGS sequence"/>
</dbReference>
<organism evidence="3 4">
    <name type="scientific">Bodo saltans</name>
    <name type="common">Flagellated protozoan</name>
    <dbReference type="NCBI Taxonomy" id="75058"/>
    <lineage>
        <taxon>Eukaryota</taxon>
        <taxon>Discoba</taxon>
        <taxon>Euglenozoa</taxon>
        <taxon>Kinetoplastea</taxon>
        <taxon>Metakinetoplastina</taxon>
        <taxon>Eubodonida</taxon>
        <taxon>Bodonidae</taxon>
        <taxon>Bodo</taxon>
    </lineage>
</organism>
<dbReference type="InterPro" id="IPR006626">
    <property type="entry name" value="PbH1"/>
</dbReference>
<feature type="compositionally biased region" description="Polar residues" evidence="1">
    <location>
        <begin position="1688"/>
        <end position="1697"/>
    </location>
</feature>
<sequence>NVFLRCSFGVYAGGNGQSEKSRVACTGNEFRRITCAIALLGGETTAGVFIGNVIRESLAVGMWVGKGAAPTVVDNIFMGHFAASTPINAAVVAPPQSSSSVPKVVSRSTSPQEADASNIPRLTSVPLRLDALSCGSFGRNRFLFNLVSVVAHPSTTAVFMQNYYAQNELGFVYCGDMKRFVRYHHRGGSAGTAAVVSLTTQSAPPIKPTPPAASFTKKPSGGNAASDVNDVGTPPDLPTTASSANFGSGGGGISPSTTSMQAQLSNYIDTTVLDIHAQLDGLLELGPSAGNKRSTRGVAQQHNALPEILQWAIPLDDEPLIEDDNEEEGEGGEGAGTSSNTAAASPPPASGLQSPKSVSSPTKQQQQKQQPSTQPPQEGEEDMGGPILLGDHFVENITSVVAAARSGTAPLCLDGCVFLNTKAASVEVVHRAVNIRVTNCFFHHAPQQQQHQQYGGRGGGRNSFAAAGSDESGQYLPVNAPPPTRPPRVLQPHHILFSGAEEDHFVADDELSASTGKDNSQKLKHAANAPTSTGFSAVVNSATQNAKAAAAASAAIVSSSSGDQKSGESSLRESVPTTSRRLRSLVAHCIFYGASVNLTFDQGHSSASVFGCSFIASGVLSLHNSFPLVVACSFIGYPLFVKKLVDAQYCKASVDYVTDPTSMQWCLGHGAFERTSRIPLARDSFVGTRAVSFTQGGSGVVTQCSISLYQEGIVFDDAALLVVPESLFPPTIAGTPRPLAVGGRNGSLDVRGDAATATTTMMSHLTSMVNRCVVTRCRDAAIFVCNGGIRDDLLDTLPPAASATTAPMTTNLLVQQRALDKCVIAHNYGVGILARGRCGGASRTTVQPPAPSDALVRSPTAGRGFTAQPPPAAQQQFSSSTPRKASTGGGQPFFPSLNPTAGAQVTLPTTSSSCLFQVSSLPLTLLFHFYRTFCFLRTKTTGSGRAIQQGQPVDEQALQKEREREAANLTAIDAHAEEAKSILLCNVARDRAYNGNEKNPQQPPVSSTRYPVRYGMSDQQHHQGHGVGVWVDPSGALALHNCALVGSSVSRCLIAQAEGYGVVVRGGASPAVYQTLLGQNGYAGALLDPGSRPTFEHSLFLGNRVGLYASAVDDATRLRWCTFYHHDICAIRAVDGSRFVVDRCAVEHNRGGIDIAASPVLVRACAVLFNKYCGVVVSGNCGAPVRANTKSGVPQARYQQASNIALQRGRAEATLVSCVLRGNQIAGVALRNGAITSMQKCLIESNAINGIASTNYSLLRCVECTVSRNGVGVVVEYGSRGVVMQSLFSRNVDRSFLSKTNANVRVAGNLFLDDAPVGVCLEGKGTFTNNTFRKPKSNCFLVSQGGEPRILNTRFVLMHGGTADVLHAKLLEERNLDTMMDVMDAPGGRRDNNTPEDDLASHAMGGIGGVVHGRGLLDRIKTGQQQQHYLDNDLNTFVMPVDHQAQSDDGSSATPFLVNALGGNVSPLPDQKLPSLSPSALQSPQPLPPLAAISIAQQQQHGGGVGTSSGSVPSRALTAMSHTGSGTARPLSTSPFPTSQSFEAFPPPPDVSAREDDHIDVEKLVDGKVEKEFGAFERAELVSRTSVTALRRRSSVSVHRTTTEAARRKSYSQQQQHNLDLQFEPNHHVVSDPSSPAGAAEVSVAMTTSVRGNTPSTATSPTLAGSTSTRPRRAHRASFFLPNEDGAENNSVVSGVTSPGLPPSREGKADSTSSSVTANGGVPKALSLKNIRQRRISSHRLDVDFRGGSKSVGGNAATQQQQLTQLQKDLISDQRDDILAASAMNLSGIDVIGGDDPTFGGGGGTAGGNAAVMDHTKVPIIFEGGGSGVVARCVFAHNQPCSILCDGPGACPTIETSLFYDHRLCAVVVTGNAGARIEQNYFTRNANAVQAFYADGPKEFIPLQSCCV</sequence>